<accession>A0A318H288</accession>
<evidence type="ECO:0008006" key="3">
    <source>
        <dbReference type="Google" id="ProtNLM"/>
    </source>
</evidence>
<dbReference type="AlphaFoldDB" id="A0A318H288"/>
<name>A0A318H288_9BURK</name>
<comment type="caution">
    <text evidence="1">The sequence shown here is derived from an EMBL/GenBank/DDBJ whole genome shotgun (WGS) entry which is preliminary data.</text>
</comment>
<dbReference type="RefSeq" id="WP_170130670.1">
    <property type="nucleotide sequence ID" value="NZ_QJJS01000005.1"/>
</dbReference>
<proteinExistence type="predicted"/>
<dbReference type="Proteomes" id="UP000247811">
    <property type="component" value="Unassembled WGS sequence"/>
</dbReference>
<gene>
    <name evidence="1" type="ORF">C7444_105262</name>
</gene>
<dbReference type="Gene3D" id="1.10.3210.10">
    <property type="entry name" value="Hypothetical protein af1432"/>
    <property type="match status" value="1"/>
</dbReference>
<keyword evidence="2" id="KW-1185">Reference proteome</keyword>
<dbReference type="SUPFAM" id="SSF109604">
    <property type="entry name" value="HD-domain/PDEase-like"/>
    <property type="match status" value="1"/>
</dbReference>
<organism evidence="1 2">
    <name type="scientific">Sphaerotilus hippei</name>
    <dbReference type="NCBI Taxonomy" id="744406"/>
    <lineage>
        <taxon>Bacteria</taxon>
        <taxon>Pseudomonadati</taxon>
        <taxon>Pseudomonadota</taxon>
        <taxon>Betaproteobacteria</taxon>
        <taxon>Burkholderiales</taxon>
        <taxon>Sphaerotilaceae</taxon>
        <taxon>Sphaerotilus</taxon>
    </lineage>
</organism>
<reference evidence="1 2" key="1">
    <citation type="submission" date="2018-05" db="EMBL/GenBank/DDBJ databases">
        <title>Genomic Encyclopedia of Type Strains, Phase IV (KMG-IV): sequencing the most valuable type-strain genomes for metagenomic binning, comparative biology and taxonomic classification.</title>
        <authorList>
            <person name="Goeker M."/>
        </authorList>
    </citation>
    <scope>NUCLEOTIDE SEQUENCE [LARGE SCALE GENOMIC DNA]</scope>
    <source>
        <strain evidence="1 2">DSM 566</strain>
    </source>
</reference>
<dbReference type="EMBL" id="QJJS01000005">
    <property type="protein sequence ID" value="PXW97162.1"/>
    <property type="molecule type" value="Genomic_DNA"/>
</dbReference>
<evidence type="ECO:0000313" key="1">
    <source>
        <dbReference type="EMBL" id="PXW97162.1"/>
    </source>
</evidence>
<protein>
    <recommendedName>
        <fullName evidence="3">HD domain-containing protein</fullName>
    </recommendedName>
</protein>
<evidence type="ECO:0000313" key="2">
    <source>
        <dbReference type="Proteomes" id="UP000247811"/>
    </source>
</evidence>
<sequence length="402" mass="44087">MELIALSPERLRQGEPLPFCLRDLNGLLLLPAGGSITTGQMMQTMRNKALFVSRDEEGALRRWLDGTVEGLVRSDAPLQHITHVRLNTRHAAAPGPDHHSQGLAERFTSQMQEMHQVLQAPRPDGEWLERLHKACTGVLDIGRRQPDALLFLLIQHVLQDTTRHSAHQAVLCASSAELMARLMHWSDEDIDTLAHAALTMNLSITALQDAQARQPSPLSPEQRQALDEHARQSSVLLAAAGVKDARWLKAVRLHHDPALAEGPLASLDIGRRMARIIETADRYVTMIGLRRDRPALSPLLAARQVCVGPDGQPDEVGAALIRALGMYPPGMHVRLANQEVGVVLGRGERSNEPQVAVLVGAGGMPLSDPVLRRATGPRAVIAVVPAPEMRVRLQRQRLLDLL</sequence>